<dbReference type="InterPro" id="IPR044229">
    <property type="entry name" value="NOA1"/>
</dbReference>
<dbReference type="PANTHER" id="PTHR47569:SF2">
    <property type="entry name" value="NO-ASSOCIATED PROTEIN 1, CHLOROPLASTIC_MITOCHONDRIAL"/>
    <property type="match status" value="1"/>
</dbReference>
<evidence type="ECO:0000313" key="1">
    <source>
        <dbReference type="EnsemblPlants" id="AET6Gv20029100.19"/>
    </source>
</evidence>
<reference evidence="1" key="3">
    <citation type="journal article" date="2017" name="Nature">
        <title>Genome sequence of the progenitor of the wheat D genome Aegilops tauschii.</title>
        <authorList>
            <person name="Luo M.C."/>
            <person name="Gu Y.Q."/>
            <person name="Puiu D."/>
            <person name="Wang H."/>
            <person name="Twardziok S.O."/>
            <person name="Deal K.R."/>
            <person name="Huo N."/>
            <person name="Zhu T."/>
            <person name="Wang L."/>
            <person name="Wang Y."/>
            <person name="McGuire P.E."/>
            <person name="Liu S."/>
            <person name="Long H."/>
            <person name="Ramasamy R.K."/>
            <person name="Rodriguez J.C."/>
            <person name="Van S.L."/>
            <person name="Yuan L."/>
            <person name="Wang Z."/>
            <person name="Xia Z."/>
            <person name="Xiao L."/>
            <person name="Anderson O.D."/>
            <person name="Ouyang S."/>
            <person name="Liang Y."/>
            <person name="Zimin A.V."/>
            <person name="Pertea G."/>
            <person name="Qi P."/>
            <person name="Bennetzen J.L."/>
            <person name="Dai X."/>
            <person name="Dawson M.W."/>
            <person name="Muller H.G."/>
            <person name="Kugler K."/>
            <person name="Rivarola-Duarte L."/>
            <person name="Spannagl M."/>
            <person name="Mayer K.F.X."/>
            <person name="Lu F.H."/>
            <person name="Bevan M.W."/>
            <person name="Leroy P."/>
            <person name="Li P."/>
            <person name="You F.M."/>
            <person name="Sun Q."/>
            <person name="Liu Z."/>
            <person name="Lyons E."/>
            <person name="Wicker T."/>
            <person name="Salzberg S.L."/>
            <person name="Devos K.M."/>
            <person name="Dvorak J."/>
        </authorList>
    </citation>
    <scope>NUCLEOTIDE SEQUENCE [LARGE SCALE GENOMIC DNA]</scope>
    <source>
        <strain evidence="1">cv. AL8/78</strain>
    </source>
</reference>
<dbReference type="AlphaFoldDB" id="A0A453MQ82"/>
<accession>A0A453MQ82</accession>
<keyword evidence="2" id="KW-1185">Reference proteome</keyword>
<reference evidence="2" key="1">
    <citation type="journal article" date="2014" name="Science">
        <title>Ancient hybridizations among the ancestral genomes of bread wheat.</title>
        <authorList>
            <consortium name="International Wheat Genome Sequencing Consortium,"/>
            <person name="Marcussen T."/>
            <person name="Sandve S.R."/>
            <person name="Heier L."/>
            <person name="Spannagl M."/>
            <person name="Pfeifer M."/>
            <person name="Jakobsen K.S."/>
            <person name="Wulff B.B."/>
            <person name="Steuernagel B."/>
            <person name="Mayer K.F."/>
            <person name="Olsen O.A."/>
        </authorList>
    </citation>
    <scope>NUCLEOTIDE SEQUENCE [LARGE SCALE GENOMIC DNA]</scope>
    <source>
        <strain evidence="2">cv. AL8/78</strain>
    </source>
</reference>
<proteinExistence type="predicted"/>
<sequence length="97" mass="10810">MIDLLAPSFLCRPASDIAISGLGWIAVEPLGVPSSDPDSSVEEEDGDSGELHLRVHVPKPVEVFVRAPLPVGKAASQWYRYQELTEVEEELRPKWHY</sequence>
<protein>
    <submittedName>
        <fullName evidence="1">Uncharacterized protein</fullName>
    </submittedName>
</protein>
<reference evidence="1" key="5">
    <citation type="journal article" date="2021" name="G3 (Bethesda)">
        <title>Aegilops tauschii genome assembly Aet v5.0 features greater sequence contiguity and improved annotation.</title>
        <authorList>
            <person name="Wang L."/>
            <person name="Zhu T."/>
            <person name="Rodriguez J.C."/>
            <person name="Deal K.R."/>
            <person name="Dubcovsky J."/>
            <person name="McGuire P.E."/>
            <person name="Lux T."/>
            <person name="Spannagl M."/>
            <person name="Mayer K.F.X."/>
            <person name="Baldrich P."/>
            <person name="Meyers B.C."/>
            <person name="Huo N."/>
            <person name="Gu Y.Q."/>
            <person name="Zhou H."/>
            <person name="Devos K.M."/>
            <person name="Bennetzen J.L."/>
            <person name="Unver T."/>
            <person name="Budak H."/>
            <person name="Gulick P.J."/>
            <person name="Galiba G."/>
            <person name="Kalapos B."/>
            <person name="Nelson D.R."/>
            <person name="Li P."/>
            <person name="You F.M."/>
            <person name="Luo M.C."/>
            <person name="Dvorak J."/>
        </authorList>
    </citation>
    <scope>NUCLEOTIDE SEQUENCE [LARGE SCALE GENOMIC DNA]</scope>
    <source>
        <strain evidence="1">cv. AL8/78</strain>
    </source>
</reference>
<dbReference type="Gramene" id="AET6Gv20029100.19">
    <property type="protein sequence ID" value="AET6Gv20029100.19"/>
    <property type="gene ID" value="AET6Gv20029100"/>
</dbReference>
<dbReference type="PANTHER" id="PTHR47569">
    <property type="entry name" value="NO-ASSOCIATED PROTEIN 1, CHLOROPLASTIC/MITOCHONDRIAL"/>
    <property type="match status" value="1"/>
</dbReference>
<reference evidence="1" key="4">
    <citation type="submission" date="2019-03" db="UniProtKB">
        <authorList>
            <consortium name="EnsemblPlants"/>
        </authorList>
    </citation>
    <scope>IDENTIFICATION</scope>
</reference>
<dbReference type="Proteomes" id="UP000015105">
    <property type="component" value="Chromosome 6D"/>
</dbReference>
<name>A0A453MQ82_AEGTS</name>
<evidence type="ECO:0000313" key="2">
    <source>
        <dbReference type="Proteomes" id="UP000015105"/>
    </source>
</evidence>
<organism evidence="1 2">
    <name type="scientific">Aegilops tauschii subsp. strangulata</name>
    <name type="common">Goatgrass</name>
    <dbReference type="NCBI Taxonomy" id="200361"/>
    <lineage>
        <taxon>Eukaryota</taxon>
        <taxon>Viridiplantae</taxon>
        <taxon>Streptophyta</taxon>
        <taxon>Embryophyta</taxon>
        <taxon>Tracheophyta</taxon>
        <taxon>Spermatophyta</taxon>
        <taxon>Magnoliopsida</taxon>
        <taxon>Liliopsida</taxon>
        <taxon>Poales</taxon>
        <taxon>Poaceae</taxon>
        <taxon>BOP clade</taxon>
        <taxon>Pooideae</taxon>
        <taxon>Triticodae</taxon>
        <taxon>Triticeae</taxon>
        <taxon>Triticinae</taxon>
        <taxon>Aegilops</taxon>
    </lineage>
</organism>
<dbReference type="EnsemblPlants" id="AET6Gv20029100.19">
    <property type="protein sequence ID" value="AET6Gv20029100.19"/>
    <property type="gene ID" value="AET6Gv20029100"/>
</dbReference>
<dbReference type="GO" id="GO:0003924">
    <property type="term" value="F:GTPase activity"/>
    <property type="evidence" value="ECO:0007669"/>
    <property type="project" value="InterPro"/>
</dbReference>
<reference evidence="2" key="2">
    <citation type="journal article" date="2017" name="Nat. Plants">
        <title>The Aegilops tauschii genome reveals multiple impacts of transposons.</title>
        <authorList>
            <person name="Zhao G."/>
            <person name="Zou C."/>
            <person name="Li K."/>
            <person name="Wang K."/>
            <person name="Li T."/>
            <person name="Gao L."/>
            <person name="Zhang X."/>
            <person name="Wang H."/>
            <person name="Yang Z."/>
            <person name="Liu X."/>
            <person name="Jiang W."/>
            <person name="Mao L."/>
            <person name="Kong X."/>
            <person name="Jiao Y."/>
            <person name="Jia J."/>
        </authorList>
    </citation>
    <scope>NUCLEOTIDE SEQUENCE [LARGE SCALE GENOMIC DNA]</scope>
    <source>
        <strain evidence="2">cv. AL8/78</strain>
    </source>
</reference>